<proteinExistence type="predicted"/>
<dbReference type="PANTHER" id="PTHR22803">
    <property type="entry name" value="MANNOSE, PHOSPHOLIPASE, LECTIN RECEPTOR RELATED"/>
    <property type="match status" value="1"/>
</dbReference>
<sequence>MEPQLVRLSKTVTIFVTFFGLIKTLSAACLPNSTQFESSCYSFLNITTWANGQKWCQEIGTMHMVIESAEENAFIIQEMRLRDMAHAWIGCSDEQTEGAWVCHFADGVTRAMSYADWRSDQPNNWKNQDCASVRSDNGKWMDDFCHHHERFYVVCETNSTKVEIPPAVVSSSAGTVTCYIMGADGRLRP</sequence>
<reference evidence="2" key="1">
    <citation type="submission" date="2022-11" db="UniProtKB">
        <authorList>
            <consortium name="EnsemblMetazoa"/>
        </authorList>
    </citation>
    <scope>IDENTIFICATION</scope>
</reference>
<dbReference type="OMA" id="ITTWANG"/>
<dbReference type="InterPro" id="IPR050111">
    <property type="entry name" value="C-type_lectin/snaclec_domain"/>
</dbReference>
<dbReference type="PROSITE" id="PS50041">
    <property type="entry name" value="C_TYPE_LECTIN_2"/>
    <property type="match status" value="1"/>
</dbReference>
<protein>
    <recommendedName>
        <fullName evidence="1">C-type lectin domain-containing protein</fullName>
    </recommendedName>
</protein>
<dbReference type="Pfam" id="PF00059">
    <property type="entry name" value="Lectin_C"/>
    <property type="match status" value="1"/>
</dbReference>
<accession>A0A914ACI6</accession>
<dbReference type="InterPro" id="IPR016187">
    <property type="entry name" value="CTDL_fold"/>
</dbReference>
<dbReference type="InterPro" id="IPR016186">
    <property type="entry name" value="C-type_lectin-like/link_sf"/>
</dbReference>
<keyword evidence="3" id="KW-1185">Reference proteome</keyword>
<dbReference type="Proteomes" id="UP000887568">
    <property type="component" value="Unplaced"/>
</dbReference>
<evidence type="ECO:0000313" key="2">
    <source>
        <dbReference type="EnsemblMetazoa" id="XP_038061635.1"/>
    </source>
</evidence>
<dbReference type="SMART" id="SM00034">
    <property type="entry name" value="CLECT"/>
    <property type="match status" value="1"/>
</dbReference>
<feature type="domain" description="C-type lectin" evidence="1">
    <location>
        <begin position="36"/>
        <end position="154"/>
    </location>
</feature>
<dbReference type="InterPro" id="IPR001304">
    <property type="entry name" value="C-type_lectin-like"/>
</dbReference>
<evidence type="ECO:0000313" key="3">
    <source>
        <dbReference type="Proteomes" id="UP000887568"/>
    </source>
</evidence>
<dbReference type="GeneID" id="119732256"/>
<dbReference type="EnsemblMetazoa" id="XM_038205707.1">
    <property type="protein sequence ID" value="XP_038061635.1"/>
    <property type="gene ID" value="LOC119732256"/>
</dbReference>
<dbReference type="OrthoDB" id="6337382at2759"/>
<dbReference type="SUPFAM" id="SSF56436">
    <property type="entry name" value="C-type lectin-like"/>
    <property type="match status" value="1"/>
</dbReference>
<dbReference type="Gene3D" id="3.10.100.10">
    <property type="entry name" value="Mannose-Binding Protein A, subunit A"/>
    <property type="match status" value="1"/>
</dbReference>
<name>A0A914ACI6_PATMI</name>
<dbReference type="AlphaFoldDB" id="A0A914ACI6"/>
<organism evidence="2 3">
    <name type="scientific">Patiria miniata</name>
    <name type="common">Bat star</name>
    <name type="synonym">Asterina miniata</name>
    <dbReference type="NCBI Taxonomy" id="46514"/>
    <lineage>
        <taxon>Eukaryota</taxon>
        <taxon>Metazoa</taxon>
        <taxon>Echinodermata</taxon>
        <taxon>Eleutherozoa</taxon>
        <taxon>Asterozoa</taxon>
        <taxon>Asteroidea</taxon>
        <taxon>Valvatacea</taxon>
        <taxon>Valvatida</taxon>
        <taxon>Asterinidae</taxon>
        <taxon>Patiria</taxon>
    </lineage>
</organism>
<dbReference type="RefSeq" id="XP_038061635.1">
    <property type="nucleotide sequence ID" value="XM_038205707.1"/>
</dbReference>
<evidence type="ECO:0000259" key="1">
    <source>
        <dbReference type="PROSITE" id="PS50041"/>
    </source>
</evidence>